<accession>A0A1N6UJB0</accession>
<dbReference type="Proteomes" id="UP000186400">
    <property type="component" value="Unassembled WGS sequence"/>
</dbReference>
<keyword evidence="3" id="KW-1185">Reference proteome</keyword>
<dbReference type="OrthoDB" id="356522at2"/>
<name>A0A1N6UJB0_9SPIO</name>
<dbReference type="RefSeq" id="WP_076489174.1">
    <property type="nucleotide sequence ID" value="NZ_FTMS01000012.1"/>
</dbReference>
<dbReference type="InterPro" id="IPR013783">
    <property type="entry name" value="Ig-like_fold"/>
</dbReference>
<dbReference type="AlphaFoldDB" id="A0A1N6UJB0"/>
<evidence type="ECO:0008006" key="4">
    <source>
        <dbReference type="Google" id="ProtNLM"/>
    </source>
</evidence>
<sequence length="755" mass="83290">MKFRLPVVAVIAVAVIMTFSCADPFEYNEKPNDTPHDQLAYTLPAPEGLAASAYDGFVYLSWNPVNNAQRYAIYRGIPDATALQLIGIVDAEEPMVYPAGRAPTVGGGTTYMDYVNLDNRMQNLQYNYAVMAMRNSGPDVSDLLYADSKVSRTITVEVPSIPELDTPLPAPENVRVTSQGFRRVSWDRVDLAKGYLLMSFDLGDTDVRNALAETTPQARDHKLINAGVVIEADDTPGAPFEDILWTKNAVSLDNGPEYLYQGYIYGVVAFPYDDYFTASGVSLSVRPESILDGPGGLTATTTHKEEIILTWEKVAGADTYEVYRSESPDGPWTLLESDPGDFITYGSAEDKIWYYDRDENLEAGVGYTKSYYYKVRGVDTGDASVVALFSDMESGNITNEAGTITLAQPVLSATSGTFTNKIELTWPAVDEAEQYIIYRSNNHGASYPADGTYVELVGPSEFEWKEGTENTLFYEDEDVEPGLDEHRYYWYMVIAVKADGSVYSEKSVAVSGHVAPFDQDDSITNVLVAPHIAYHSQGGQAGQIRVQWQNVEADPVQGALGAEGYRLYYSTEENGEYTLISTINGTTSNASVVGVGTLSESTNQGYDLRIDIPVGDLFVRGTEYYFRMKSLNHTETMVSTRSNVARNFLDGLDQANIAQSSWNNAQNQLAVRISEAVHGVDVQYRLELHNAESTPVDSDAAVETFVVLEVDLLDGHIFDLSGVADQEWHWTIRALDAAGTQQRSYSDWSSFEKTP</sequence>
<keyword evidence="1" id="KW-0732">Signal</keyword>
<evidence type="ECO:0000313" key="2">
    <source>
        <dbReference type="EMBL" id="SIQ65715.1"/>
    </source>
</evidence>
<gene>
    <name evidence="2" type="ORF">SAMN05920897_11286</name>
</gene>
<feature type="chain" id="PRO_5012184703" description="Fibronectin type-III domain-containing protein" evidence="1">
    <location>
        <begin position="23"/>
        <end position="755"/>
    </location>
</feature>
<dbReference type="CDD" id="cd00063">
    <property type="entry name" value="FN3"/>
    <property type="match status" value="1"/>
</dbReference>
<dbReference type="STRING" id="159291.SAMN05920897_11286"/>
<evidence type="ECO:0000313" key="3">
    <source>
        <dbReference type="Proteomes" id="UP000186400"/>
    </source>
</evidence>
<dbReference type="InterPro" id="IPR003961">
    <property type="entry name" value="FN3_dom"/>
</dbReference>
<dbReference type="PROSITE" id="PS51257">
    <property type="entry name" value="PROKAR_LIPOPROTEIN"/>
    <property type="match status" value="1"/>
</dbReference>
<protein>
    <recommendedName>
        <fullName evidence="4">Fibronectin type-III domain-containing protein</fullName>
    </recommendedName>
</protein>
<reference evidence="2 3" key="1">
    <citation type="submission" date="2017-01" db="EMBL/GenBank/DDBJ databases">
        <authorList>
            <person name="Mah S.A."/>
            <person name="Swanson W.J."/>
            <person name="Moy G.W."/>
            <person name="Vacquier V.D."/>
        </authorList>
    </citation>
    <scope>NUCLEOTIDE SEQUENCE [LARGE SCALE GENOMIC DNA]</scope>
    <source>
        <strain evidence="2 3">ASpG1</strain>
    </source>
</reference>
<proteinExistence type="predicted"/>
<organism evidence="2 3">
    <name type="scientific">Alkalispirochaeta americana</name>
    <dbReference type="NCBI Taxonomy" id="159291"/>
    <lineage>
        <taxon>Bacteria</taxon>
        <taxon>Pseudomonadati</taxon>
        <taxon>Spirochaetota</taxon>
        <taxon>Spirochaetia</taxon>
        <taxon>Spirochaetales</taxon>
        <taxon>Spirochaetaceae</taxon>
        <taxon>Alkalispirochaeta</taxon>
    </lineage>
</organism>
<feature type="signal peptide" evidence="1">
    <location>
        <begin position="1"/>
        <end position="22"/>
    </location>
</feature>
<dbReference type="Gene3D" id="2.60.40.10">
    <property type="entry name" value="Immunoglobulins"/>
    <property type="match status" value="4"/>
</dbReference>
<dbReference type="EMBL" id="FTMS01000012">
    <property type="protein sequence ID" value="SIQ65715.1"/>
    <property type="molecule type" value="Genomic_DNA"/>
</dbReference>
<evidence type="ECO:0000256" key="1">
    <source>
        <dbReference type="SAM" id="SignalP"/>
    </source>
</evidence>